<feature type="compositionally biased region" description="Polar residues" evidence="2">
    <location>
        <begin position="666"/>
        <end position="683"/>
    </location>
</feature>
<feature type="coiled-coil region" evidence="1">
    <location>
        <begin position="740"/>
        <end position="767"/>
    </location>
</feature>
<feature type="compositionally biased region" description="Basic and acidic residues" evidence="2">
    <location>
        <begin position="197"/>
        <end position="210"/>
    </location>
</feature>
<reference evidence="3" key="1">
    <citation type="submission" date="2024-01" db="EMBL/GenBank/DDBJ databases">
        <authorList>
            <person name="Webb A."/>
        </authorList>
    </citation>
    <scope>NUCLEOTIDE SEQUENCE</scope>
    <source>
        <strain evidence="3">Pm1</strain>
    </source>
</reference>
<dbReference type="Proteomes" id="UP001162060">
    <property type="component" value="Unassembled WGS sequence"/>
</dbReference>
<feature type="compositionally biased region" description="Basic and acidic residues" evidence="2">
    <location>
        <begin position="19"/>
        <end position="30"/>
    </location>
</feature>
<sequence length="1285" mass="138046">MHAYIGELAPSNKPSPTQERGDFENGEHVDGGTGHRTRVAWSDDEVGGSSVPTLVSGESVPIGVEKTGQDETIGDEHGNSDQSRAWTGGLGPPTTAPICGNRTDRRSHAAAVAESFLDGDSQYPVATERGAQGKGPRVGSSPIAGAFSCDVVARSRNLGSAHEPHLLVSAGSGPVRAATEQGRADTVDGQGPGLFADSKEDGSQRSSADHTRVLVRAATRVWTDRSDDDLRSMIPLEEEALAAWMMGAIMIQSPPGFLVCTHPRATRVVMLDFFEEYLEGKVITIVPPYVRMPQYIAEKTMLLQLLERSEGQTESDVMSRELVKGAKRTGYDAETRRLTFIMPDQAAAASWHAKMILFRGKRLKLLCPATMEREDITAPSLLATSSGRHQLQYQVRILVNGVAASTVQAILASSVACTVTSVSCGCPLGSEAYDSNFFVATFDMVSCPEQLKLVTHIATSETEIFLHHFRHFQRVPCFSCYSPYHSSAKCGGRKGAFQIQHHREFTGIPIAPPHVSGLTFYHLDVAGRLQHVSGLADTLVATTAKLKADGNKAPLLSEVSQVPPCAGQSSVPNTSPLAGGQAVRGGATRVSSPMTNEWFDPGANKKKRDVRPADVPASRATGPAVKLPKHPQFNKDGGARKSPLPKSKAVFQTIFTNTVADKKKPPQQTKATVRQKGQSNTVHSSPPPSASSKADTQRTLAIRELDHILSGAHEEVAEPAPIDPGVDSALPSTNLKEATLEAVRSQVATAQKTVEELNLAAEEKQRAADTTKSCHFAAHAQALEVAIATEKTSNREPTSPEEVSEELLRMEYEYRTAGATANRANADATIAAKTLETLTRRLAKITPKPKPVTEDTAPQDDTPPREMSTEMAARSRERSRSMIQRLLASYVRRKRGVPSEPIDKPLGTVPTAKAPRDPGPPDLPPMCPPESDGQRPQDLDVTMAESTVTFGNTMCLNDLNGGAVTPPPCAASVPIPADLAKAIEEELKASSGVIDVSDTGASSLLTRPTASMGGLCTQVAVRSPMEQCRAPDPHDQTLRATRIRKIPDSASAAVAAAAVPESMKQISLNTAAIRKWVSLHKAMAALPTTMPVGPKGQMAYINACSLDLAGLVCGLPYPVAYLASMSGETLRSFGHSINSESQLAVIRRHTTHADEELRELCKGWAATADAQTGHIRWRTTDNIQRWRRFSKLQPDLLCATVVEPLSDLDQWGVLNVLCLLLPKLAPIEVKTNVVMPQTKAVLYHLSKEVRAAVISIICTPANWQPALDLIAKDGQLLVLRASRLS</sequence>
<feature type="region of interest" description="Disordered" evidence="2">
    <location>
        <begin position="564"/>
        <end position="697"/>
    </location>
</feature>
<evidence type="ECO:0000256" key="1">
    <source>
        <dbReference type="SAM" id="Coils"/>
    </source>
</evidence>
<evidence type="ECO:0000313" key="3">
    <source>
        <dbReference type="EMBL" id="CAK7897470.1"/>
    </source>
</evidence>
<dbReference type="EMBL" id="CAKLBY020000101">
    <property type="protein sequence ID" value="CAK7926775.1"/>
    <property type="molecule type" value="Genomic_DNA"/>
</dbReference>
<organism evidence="3 5">
    <name type="scientific">Peronospora matthiolae</name>
    <dbReference type="NCBI Taxonomy" id="2874970"/>
    <lineage>
        <taxon>Eukaryota</taxon>
        <taxon>Sar</taxon>
        <taxon>Stramenopiles</taxon>
        <taxon>Oomycota</taxon>
        <taxon>Peronosporomycetes</taxon>
        <taxon>Peronosporales</taxon>
        <taxon>Peronosporaceae</taxon>
        <taxon>Peronospora</taxon>
    </lineage>
</organism>
<feature type="compositionally biased region" description="Basic and acidic residues" evidence="2">
    <location>
        <begin position="862"/>
        <end position="880"/>
    </location>
</feature>
<feature type="compositionally biased region" description="Pro residues" evidence="2">
    <location>
        <begin position="917"/>
        <end position="928"/>
    </location>
</feature>
<dbReference type="EMBL" id="CAKLBY020000014">
    <property type="protein sequence ID" value="CAK7897470.1"/>
    <property type="molecule type" value="Genomic_DNA"/>
</dbReference>
<comment type="caution">
    <text evidence="3">The sequence shown here is derived from an EMBL/GenBank/DDBJ whole genome shotgun (WGS) entry which is preliminary data.</text>
</comment>
<evidence type="ECO:0000256" key="2">
    <source>
        <dbReference type="SAM" id="MobiDB-lite"/>
    </source>
</evidence>
<feature type="region of interest" description="Disordered" evidence="2">
    <location>
        <begin position="894"/>
        <end position="936"/>
    </location>
</feature>
<accession>A0AAV1T2M8</accession>
<feature type="region of interest" description="Disordered" evidence="2">
    <location>
        <begin position="1"/>
        <end position="102"/>
    </location>
</feature>
<protein>
    <submittedName>
        <fullName evidence="3">Uncharacterized protein</fullName>
    </submittedName>
</protein>
<feature type="region of interest" description="Disordered" evidence="2">
    <location>
        <begin position="844"/>
        <end position="880"/>
    </location>
</feature>
<evidence type="ECO:0000313" key="5">
    <source>
        <dbReference type="Proteomes" id="UP001162060"/>
    </source>
</evidence>
<proteinExistence type="predicted"/>
<name>A0AAV1T2M8_9STRA</name>
<feature type="compositionally biased region" description="Polar residues" evidence="2">
    <location>
        <begin position="567"/>
        <end position="576"/>
    </location>
</feature>
<gene>
    <name evidence="4" type="ORF">PM001_LOCUS11925</name>
    <name evidence="3" type="ORF">PM001_LOCUS1448</name>
</gene>
<keyword evidence="1" id="KW-0175">Coiled coil</keyword>
<evidence type="ECO:0000313" key="4">
    <source>
        <dbReference type="EMBL" id="CAK7926775.1"/>
    </source>
</evidence>
<feature type="region of interest" description="Disordered" evidence="2">
    <location>
        <begin position="175"/>
        <end position="210"/>
    </location>
</feature>